<dbReference type="AlphaFoldDB" id="A0A0J7JTD6"/>
<name>A0A0J7JTD6_LASNI</name>
<protein>
    <submittedName>
        <fullName evidence="1">Transcriptional regulator</fullName>
    </submittedName>
</protein>
<reference evidence="1 2" key="1">
    <citation type="submission" date="2015-04" db="EMBL/GenBank/DDBJ databases">
        <title>Lasius niger genome sequencing.</title>
        <authorList>
            <person name="Konorov E.A."/>
            <person name="Nikitin M.A."/>
            <person name="Kirill M.V."/>
            <person name="Chang P."/>
        </authorList>
    </citation>
    <scope>NUCLEOTIDE SEQUENCE [LARGE SCALE GENOMIC DNA]</scope>
    <source>
        <tissue evidence="1">Whole</tissue>
    </source>
</reference>
<gene>
    <name evidence="1" type="ORF">RF55_26217</name>
</gene>
<dbReference type="Proteomes" id="UP000036403">
    <property type="component" value="Unassembled WGS sequence"/>
</dbReference>
<evidence type="ECO:0000313" key="1">
    <source>
        <dbReference type="EMBL" id="KMQ81472.1"/>
    </source>
</evidence>
<keyword evidence="2" id="KW-1185">Reference proteome</keyword>
<proteinExistence type="predicted"/>
<evidence type="ECO:0000313" key="2">
    <source>
        <dbReference type="Proteomes" id="UP000036403"/>
    </source>
</evidence>
<organism evidence="1 2">
    <name type="scientific">Lasius niger</name>
    <name type="common">Black garden ant</name>
    <dbReference type="NCBI Taxonomy" id="67767"/>
    <lineage>
        <taxon>Eukaryota</taxon>
        <taxon>Metazoa</taxon>
        <taxon>Ecdysozoa</taxon>
        <taxon>Arthropoda</taxon>
        <taxon>Hexapoda</taxon>
        <taxon>Insecta</taxon>
        <taxon>Pterygota</taxon>
        <taxon>Neoptera</taxon>
        <taxon>Endopterygota</taxon>
        <taxon>Hymenoptera</taxon>
        <taxon>Apocrita</taxon>
        <taxon>Aculeata</taxon>
        <taxon>Formicoidea</taxon>
        <taxon>Formicidae</taxon>
        <taxon>Formicinae</taxon>
        <taxon>Lasius</taxon>
        <taxon>Lasius</taxon>
    </lineage>
</organism>
<accession>A0A0J7JTD6</accession>
<dbReference type="EMBL" id="LBMM01035177">
    <property type="protein sequence ID" value="KMQ81472.1"/>
    <property type="molecule type" value="Genomic_DNA"/>
</dbReference>
<sequence>MDEAVDAELKSLGLTEGEDIERFFLGDKARKVVMDEAVFLRSIDSDPLAAADRLEKLQEAQSSYKGENFNLKSGWSNLTNAKGFKGNLTVACSHGNGIYRQPDSV</sequence>
<comment type="caution">
    <text evidence="1">The sequence shown here is derived from an EMBL/GenBank/DDBJ whole genome shotgun (WGS) entry which is preliminary data.</text>
</comment>
<dbReference type="PaxDb" id="67767-A0A0J7JTD6"/>